<sequence>MLGRAKSSDLIERGGQDSQTAVQELQFLSQAVNLAMESVADEATHIQARFFEGVRTLQEIASEFPEGEQREALAAYATVLHFCYLNRLNWLVAGHAG</sequence>
<dbReference type="AlphaFoldDB" id="A0A2R4XLN5"/>
<reference evidence="1 2" key="1">
    <citation type="submission" date="2018-04" db="EMBL/GenBank/DDBJ databases">
        <title>Bordetella sp. HZ20 isolated from seawater.</title>
        <authorList>
            <person name="Sun C."/>
        </authorList>
    </citation>
    <scope>NUCLEOTIDE SEQUENCE [LARGE SCALE GENOMIC DNA]</scope>
    <source>
        <strain evidence="1 2">HZ20</strain>
    </source>
</reference>
<name>A0A2R4XLN5_9BURK</name>
<accession>A0A2R4XLN5</accession>
<dbReference type="KEGG" id="boz:DBV39_14430"/>
<dbReference type="EMBL" id="CP028901">
    <property type="protein sequence ID" value="AWB34718.1"/>
    <property type="molecule type" value="Genomic_DNA"/>
</dbReference>
<gene>
    <name evidence="1" type="ORF">DBV39_14430</name>
</gene>
<dbReference type="Proteomes" id="UP000244571">
    <property type="component" value="Chromosome"/>
</dbReference>
<evidence type="ECO:0000313" key="2">
    <source>
        <dbReference type="Proteomes" id="UP000244571"/>
    </source>
</evidence>
<evidence type="ECO:0000313" key="1">
    <source>
        <dbReference type="EMBL" id="AWB34718.1"/>
    </source>
</evidence>
<organism evidence="1 2">
    <name type="scientific">Orrella marina</name>
    <dbReference type="NCBI Taxonomy" id="2163011"/>
    <lineage>
        <taxon>Bacteria</taxon>
        <taxon>Pseudomonadati</taxon>
        <taxon>Pseudomonadota</taxon>
        <taxon>Betaproteobacteria</taxon>
        <taxon>Burkholderiales</taxon>
        <taxon>Alcaligenaceae</taxon>
        <taxon>Orrella</taxon>
    </lineage>
</organism>
<protein>
    <submittedName>
        <fullName evidence="1">Uncharacterized protein</fullName>
    </submittedName>
</protein>
<proteinExistence type="predicted"/>
<keyword evidence="2" id="KW-1185">Reference proteome</keyword>